<dbReference type="PROSITE" id="PS51257">
    <property type="entry name" value="PROKAR_LIPOPROTEIN"/>
    <property type="match status" value="1"/>
</dbReference>
<reference evidence="2 3" key="1">
    <citation type="submission" date="2018-09" db="EMBL/GenBank/DDBJ databases">
        <title>Characterization of the phylogenetic diversity of five novel species belonging to the genus Bifidobacterium.</title>
        <authorList>
            <person name="Lugli G.A."/>
            <person name="Duranti S."/>
            <person name="Milani C."/>
        </authorList>
    </citation>
    <scope>NUCLEOTIDE SEQUENCE [LARGE SCALE GENOMIC DNA]</scope>
    <source>
        <strain evidence="2 3">2033B</strain>
    </source>
</reference>
<dbReference type="Gene3D" id="3.40.190.10">
    <property type="entry name" value="Periplasmic binding protein-like II"/>
    <property type="match status" value="2"/>
</dbReference>
<sequence>MTSTIRKIIAAAVAVAALAGVAGCGSASAAGTKQTVTLWATGSDNMRQAYESISQAFNKSEYGDKYQLKVEFIMSGTGGQGLQDRIVAAKKAGKTKIDFDLVDLNNSDYGAYVEKGGDDIFTKLDTSKISNYGNIKAKNSEEGADRLLPYRGTTVVLAYDSDKVKNVPKTANDLYTWIRKHPGQFAYNSPSTGGAGQSFVLTALYNQMPEEALSSSDSKWESQWDKGFDVLKDLNSSMYQSGGKVVYPNKNQGALDLLANKEVSMIPTWADMYLQQKQMGTLPESVKIAQIAPALTGTLASLAIPSIGSHTDGAYAVMDFMVSDEAQNILLDKMSAIPVVDTAKLDKDKVKLIDGLDTSTFRTASIGSLTDDLNKQWDERIATLN</sequence>
<dbReference type="OrthoDB" id="3239593at2"/>
<dbReference type="Proteomes" id="UP000287470">
    <property type="component" value="Unassembled WGS sequence"/>
</dbReference>
<dbReference type="Pfam" id="PF13416">
    <property type="entry name" value="SBP_bac_8"/>
    <property type="match status" value="1"/>
</dbReference>
<dbReference type="AlphaFoldDB" id="A0A430FW23"/>
<gene>
    <name evidence="2" type="ORF">D2E24_0267</name>
</gene>
<dbReference type="SUPFAM" id="SSF53850">
    <property type="entry name" value="Periplasmic binding protein-like II"/>
    <property type="match status" value="1"/>
</dbReference>
<feature type="chain" id="PRO_5019322719" evidence="1">
    <location>
        <begin position="30"/>
        <end position="385"/>
    </location>
</feature>
<keyword evidence="1" id="KW-0732">Signal</keyword>
<accession>A0A430FW23</accession>
<evidence type="ECO:0000256" key="1">
    <source>
        <dbReference type="SAM" id="SignalP"/>
    </source>
</evidence>
<name>A0A430FW23_9BIFI</name>
<dbReference type="InterPro" id="IPR006059">
    <property type="entry name" value="SBP"/>
</dbReference>
<evidence type="ECO:0000313" key="3">
    <source>
        <dbReference type="Proteomes" id="UP000287470"/>
    </source>
</evidence>
<dbReference type="PANTHER" id="PTHR42779">
    <property type="entry name" value="PROTEIN YNJB"/>
    <property type="match status" value="1"/>
</dbReference>
<proteinExistence type="predicted"/>
<dbReference type="EMBL" id="QXGK01000002">
    <property type="protein sequence ID" value="RSX58388.1"/>
    <property type="molecule type" value="Genomic_DNA"/>
</dbReference>
<evidence type="ECO:0000313" key="2">
    <source>
        <dbReference type="EMBL" id="RSX58388.1"/>
    </source>
</evidence>
<protein>
    <submittedName>
        <fullName evidence="2">ABC transporter substrate-binding protein</fullName>
    </submittedName>
</protein>
<feature type="signal peptide" evidence="1">
    <location>
        <begin position="1"/>
        <end position="29"/>
    </location>
</feature>
<comment type="caution">
    <text evidence="2">The sequence shown here is derived from an EMBL/GenBank/DDBJ whole genome shotgun (WGS) entry which is preliminary data.</text>
</comment>
<dbReference type="RefSeq" id="WP_125967547.1">
    <property type="nucleotide sequence ID" value="NZ_QXGK01000002.1"/>
</dbReference>
<organism evidence="2 3">
    <name type="scientific">Bifidobacterium samirii</name>
    <dbReference type="NCBI Taxonomy" id="2306974"/>
    <lineage>
        <taxon>Bacteria</taxon>
        <taxon>Bacillati</taxon>
        <taxon>Actinomycetota</taxon>
        <taxon>Actinomycetes</taxon>
        <taxon>Bifidobacteriales</taxon>
        <taxon>Bifidobacteriaceae</taxon>
        <taxon>Bifidobacterium</taxon>
    </lineage>
</organism>
<dbReference type="PANTHER" id="PTHR42779:SF1">
    <property type="entry name" value="PROTEIN YNJB"/>
    <property type="match status" value="1"/>
</dbReference>
<keyword evidence="3" id="KW-1185">Reference proteome</keyword>